<feature type="transmembrane region" description="Helical" evidence="1">
    <location>
        <begin position="48"/>
        <end position="71"/>
    </location>
</feature>
<reference evidence="3" key="1">
    <citation type="journal article" date="2019" name="Int. J. Syst. Evol. Microbiol.">
        <title>The Global Catalogue of Microorganisms (GCM) 10K type strain sequencing project: providing services to taxonomists for standard genome sequencing and annotation.</title>
        <authorList>
            <consortium name="The Broad Institute Genomics Platform"/>
            <consortium name="The Broad Institute Genome Sequencing Center for Infectious Disease"/>
            <person name="Wu L."/>
            <person name="Ma J."/>
        </authorList>
    </citation>
    <scope>NUCLEOTIDE SEQUENCE [LARGE SCALE GENOMIC DNA]</scope>
    <source>
        <strain evidence="3">CECT 8655</strain>
    </source>
</reference>
<evidence type="ECO:0000313" key="3">
    <source>
        <dbReference type="Proteomes" id="UP001595826"/>
    </source>
</evidence>
<proteinExistence type="predicted"/>
<protein>
    <recommendedName>
        <fullName evidence="4">Competence protein</fullName>
    </recommendedName>
</protein>
<keyword evidence="3" id="KW-1185">Reference proteome</keyword>
<sequence>MINIFESISKSSTSGLEASKKLATTTAEYAKLKAFHLMALSATSITKMMIIGSLVSIGMLFISISGAIAIGDYLENIALGYLIIGSVYVFFGIIIFLMRKLIEKTIIKKLSKKVFD</sequence>
<dbReference type="EMBL" id="JBHSCY010000001">
    <property type="protein sequence ID" value="MFC4267435.1"/>
    <property type="molecule type" value="Genomic_DNA"/>
</dbReference>
<keyword evidence="1" id="KW-0812">Transmembrane</keyword>
<evidence type="ECO:0000256" key="1">
    <source>
        <dbReference type="SAM" id="Phobius"/>
    </source>
</evidence>
<dbReference type="Proteomes" id="UP001595826">
    <property type="component" value="Unassembled WGS sequence"/>
</dbReference>
<feature type="transmembrane region" description="Helical" evidence="1">
    <location>
        <begin position="77"/>
        <end position="98"/>
    </location>
</feature>
<keyword evidence="1" id="KW-1133">Transmembrane helix</keyword>
<keyword evidence="1" id="KW-0472">Membrane</keyword>
<evidence type="ECO:0008006" key="4">
    <source>
        <dbReference type="Google" id="ProtNLM"/>
    </source>
</evidence>
<dbReference type="RefSeq" id="WP_377407323.1">
    <property type="nucleotide sequence ID" value="NZ_JBHSCY010000001.1"/>
</dbReference>
<name>A0ABV8R4W9_9FLAO</name>
<comment type="caution">
    <text evidence="2">The sequence shown here is derived from an EMBL/GenBank/DDBJ whole genome shotgun (WGS) entry which is preliminary data.</text>
</comment>
<evidence type="ECO:0000313" key="2">
    <source>
        <dbReference type="EMBL" id="MFC4267435.1"/>
    </source>
</evidence>
<gene>
    <name evidence="2" type="ORF">ACFOWD_00830</name>
</gene>
<accession>A0ABV8R4W9</accession>
<organism evidence="2 3">
    <name type="scientific">Polaribacter marinivivus</name>
    <dbReference type="NCBI Taxonomy" id="1524260"/>
    <lineage>
        <taxon>Bacteria</taxon>
        <taxon>Pseudomonadati</taxon>
        <taxon>Bacteroidota</taxon>
        <taxon>Flavobacteriia</taxon>
        <taxon>Flavobacteriales</taxon>
        <taxon>Flavobacteriaceae</taxon>
    </lineage>
</organism>